<dbReference type="CDD" id="cd07012">
    <property type="entry name" value="PBP2_Bug_TTT"/>
    <property type="match status" value="1"/>
</dbReference>
<protein>
    <submittedName>
        <fullName evidence="3">Tripartite tricarboxylate transporter substrate binding protein</fullName>
    </submittedName>
</protein>
<dbReference type="EMBL" id="QSBM01000015">
    <property type="protein sequence ID" value="RGX26638.1"/>
    <property type="molecule type" value="Genomic_DNA"/>
</dbReference>
<dbReference type="InterPro" id="IPR042100">
    <property type="entry name" value="Bug_dom1"/>
</dbReference>
<sequence>MWKRLGSLTLAMTVAGMCLAGCSGGTSAQSGKTYPERKVEIIVGFGAGSGTDITARALSEPLSKVLGVPVVVTNIEGSQGLNGLEYVYKQPADGYTLFLTTQTQLITQINGLSEIKFTEEFMPVSRLVHDVTLITGNGQGRFKDFDEMKALAEANPKDVKIAGLAATGLDGMIIKQFVESSGLELDLISFGGTGECKSALLGGHVDLSIDDVATAKPLIEDGELTGIVVLSEERLPGLPDVPCSVEKGIDATIGAWRGLSVRKGTDPEVIKTLEEAIVKAMEDPAWKEFVETGMLDQRPGYANSEEFGKIWEEEYAFFETMVE</sequence>
<gene>
    <name evidence="3" type="ORF">DWV29_18865</name>
</gene>
<comment type="similarity">
    <text evidence="1">Belongs to the UPF0065 (bug) family.</text>
</comment>
<dbReference type="InterPro" id="IPR005064">
    <property type="entry name" value="BUG"/>
</dbReference>
<dbReference type="AlphaFoldDB" id="A0A413FBJ4"/>
<name>A0A413FBJ4_9FIRM</name>
<dbReference type="SUPFAM" id="SSF53850">
    <property type="entry name" value="Periplasmic binding protein-like II"/>
    <property type="match status" value="1"/>
</dbReference>
<dbReference type="Pfam" id="PF03401">
    <property type="entry name" value="TctC"/>
    <property type="match status" value="1"/>
</dbReference>
<evidence type="ECO:0000313" key="4">
    <source>
        <dbReference type="Proteomes" id="UP000283880"/>
    </source>
</evidence>
<evidence type="ECO:0000256" key="1">
    <source>
        <dbReference type="ARBA" id="ARBA00006987"/>
    </source>
</evidence>
<dbReference type="Proteomes" id="UP000283880">
    <property type="component" value="Unassembled WGS sequence"/>
</dbReference>
<feature type="chain" id="PRO_5039106021" evidence="2">
    <location>
        <begin position="21"/>
        <end position="323"/>
    </location>
</feature>
<feature type="signal peptide" evidence="2">
    <location>
        <begin position="1"/>
        <end position="20"/>
    </location>
</feature>
<dbReference type="RefSeq" id="WP_007717814.1">
    <property type="nucleotide sequence ID" value="NZ_JAWYJI010000134.1"/>
</dbReference>
<dbReference type="PIRSF" id="PIRSF017082">
    <property type="entry name" value="YflP"/>
    <property type="match status" value="1"/>
</dbReference>
<evidence type="ECO:0000313" key="3">
    <source>
        <dbReference type="EMBL" id="RGX26638.1"/>
    </source>
</evidence>
<dbReference type="PANTHER" id="PTHR42928">
    <property type="entry name" value="TRICARBOXYLATE-BINDING PROTEIN"/>
    <property type="match status" value="1"/>
</dbReference>
<dbReference type="Gene3D" id="3.40.190.10">
    <property type="entry name" value="Periplasmic binding protein-like II"/>
    <property type="match status" value="1"/>
</dbReference>
<accession>A0A413FBJ4</accession>
<organism evidence="3 4">
    <name type="scientific">Enterocloster asparagiformis</name>
    <dbReference type="NCBI Taxonomy" id="333367"/>
    <lineage>
        <taxon>Bacteria</taxon>
        <taxon>Bacillati</taxon>
        <taxon>Bacillota</taxon>
        <taxon>Clostridia</taxon>
        <taxon>Lachnospirales</taxon>
        <taxon>Lachnospiraceae</taxon>
        <taxon>Enterocloster</taxon>
    </lineage>
</organism>
<reference evidence="3 4" key="1">
    <citation type="submission" date="2018-08" db="EMBL/GenBank/DDBJ databases">
        <title>A genome reference for cultivated species of the human gut microbiota.</title>
        <authorList>
            <person name="Zou Y."/>
            <person name="Xue W."/>
            <person name="Luo G."/>
        </authorList>
    </citation>
    <scope>NUCLEOTIDE SEQUENCE [LARGE SCALE GENOMIC DNA]</scope>
    <source>
        <strain evidence="3 4">AF04-15</strain>
    </source>
</reference>
<evidence type="ECO:0000256" key="2">
    <source>
        <dbReference type="SAM" id="SignalP"/>
    </source>
</evidence>
<keyword evidence="2" id="KW-0732">Signal</keyword>
<dbReference type="PANTHER" id="PTHR42928:SF5">
    <property type="entry name" value="BLR1237 PROTEIN"/>
    <property type="match status" value="1"/>
</dbReference>
<dbReference type="OrthoDB" id="8880247at2"/>
<comment type="caution">
    <text evidence="3">The sequence shown here is derived from an EMBL/GenBank/DDBJ whole genome shotgun (WGS) entry which is preliminary data.</text>
</comment>
<dbReference type="Gene3D" id="3.40.190.150">
    <property type="entry name" value="Bordetella uptake gene, domain 1"/>
    <property type="match status" value="1"/>
</dbReference>
<proteinExistence type="inferred from homology"/>